<name>A0AAW6U4R0_9BACT</name>
<dbReference type="RefSeq" id="WP_349245601.1">
    <property type="nucleotide sequence ID" value="NZ_JASCXX010000017.1"/>
</dbReference>
<dbReference type="Gene3D" id="3.40.30.10">
    <property type="entry name" value="Glutaredoxin"/>
    <property type="match status" value="1"/>
</dbReference>
<sequence>MDRRWHFTLAAVAVAFVAAIAGGWALRHLAGQGPAERAGPDVSVVDPCAGPDLEARVVRVDAFADRVAEIDAGGETAPIEPNDLPTAVAPSEPNLTVPAAEFPAGPAPVEPTVLQGEPPANLIDIFLVDSEMRPIPGFVTLEGMVGDPDVEPSAFFSIPEPVFQPPGGLLGSACDESGLLGRRFIWRRDPKSPELTVVLEGGAAVFGRVLGTDRKPVGGARIALQTLMLDNRWRGEGGSPYATTSDGGGNFYLDGVFVGPRVRCVAFLGTLSGQSRSLDLTPAGVAEAGEILLAGRAAGSGIIRGRLTDEQDLPLAGRAITVRVERVTQEMVTDAGGGYTLTDMPTDRPVTVTIDVPTYGTWSRATTADDFACDFQLVPQGWGALGHEAPPLFAATWFNHAPTTWKDLRGRVALLTFRDFRMDGDAGLATIRHLLADFGARGLVVIAVYNHLPGGGGVAQDLVTAHITGVFEGAPIAGMLDSDPALVADLMPPGRPPGVAAGATHWLYQVHERPASFLIDKKGIVRHMTAKENNLREWIVELLEE</sequence>
<dbReference type="SUPFAM" id="SSF49464">
    <property type="entry name" value="Carboxypeptidase regulatory domain-like"/>
    <property type="match status" value="1"/>
</dbReference>
<organism evidence="1 2">
    <name type="scientific">Anaerobaca lacustris</name>
    <dbReference type="NCBI Taxonomy" id="3044600"/>
    <lineage>
        <taxon>Bacteria</taxon>
        <taxon>Pseudomonadati</taxon>
        <taxon>Planctomycetota</taxon>
        <taxon>Phycisphaerae</taxon>
        <taxon>Sedimentisphaerales</taxon>
        <taxon>Anaerobacaceae</taxon>
        <taxon>Anaerobaca</taxon>
    </lineage>
</organism>
<gene>
    <name evidence="1" type="ORF">QJ522_14125</name>
</gene>
<comment type="caution">
    <text evidence="1">The sequence shown here is derived from an EMBL/GenBank/DDBJ whole genome shotgun (WGS) entry which is preliminary data.</text>
</comment>
<dbReference type="Pfam" id="PF13620">
    <property type="entry name" value="CarboxypepD_reg"/>
    <property type="match status" value="1"/>
</dbReference>
<dbReference type="InterPro" id="IPR008969">
    <property type="entry name" value="CarboxyPept-like_regulatory"/>
</dbReference>
<dbReference type="SUPFAM" id="SSF52833">
    <property type="entry name" value="Thioredoxin-like"/>
    <property type="match status" value="1"/>
</dbReference>
<dbReference type="InterPro" id="IPR036249">
    <property type="entry name" value="Thioredoxin-like_sf"/>
</dbReference>
<keyword evidence="2" id="KW-1185">Reference proteome</keyword>
<evidence type="ECO:0000313" key="1">
    <source>
        <dbReference type="EMBL" id="MDI6450193.1"/>
    </source>
</evidence>
<protein>
    <recommendedName>
        <fullName evidence="3">Carboxypeptidase regulatory-like domain-containing protein</fullName>
    </recommendedName>
</protein>
<dbReference type="Proteomes" id="UP001431776">
    <property type="component" value="Unassembled WGS sequence"/>
</dbReference>
<proteinExistence type="predicted"/>
<dbReference type="EMBL" id="JASCXX010000017">
    <property type="protein sequence ID" value="MDI6450193.1"/>
    <property type="molecule type" value="Genomic_DNA"/>
</dbReference>
<accession>A0AAW6U4R0</accession>
<evidence type="ECO:0000313" key="2">
    <source>
        <dbReference type="Proteomes" id="UP001431776"/>
    </source>
</evidence>
<evidence type="ECO:0008006" key="3">
    <source>
        <dbReference type="Google" id="ProtNLM"/>
    </source>
</evidence>
<reference evidence="1" key="1">
    <citation type="submission" date="2023-05" db="EMBL/GenBank/DDBJ databases">
        <title>Anaerotaeda fermentans gen. nov., sp. nov., a novel anaerobic planctomycete of the new family within the order Sedimentisphaerales isolated from Taman Peninsula, Russia.</title>
        <authorList>
            <person name="Khomyakova M.A."/>
            <person name="Merkel A.Y."/>
            <person name="Slobodkin A.I."/>
        </authorList>
    </citation>
    <scope>NUCLEOTIDE SEQUENCE</scope>
    <source>
        <strain evidence="1">M17dextr</strain>
    </source>
</reference>
<dbReference type="AlphaFoldDB" id="A0AAW6U4R0"/>